<dbReference type="GO" id="GO:0003677">
    <property type="term" value="F:DNA binding"/>
    <property type="evidence" value="ECO:0007669"/>
    <property type="project" value="UniProtKB-UniRule"/>
</dbReference>
<dbReference type="GO" id="GO:0009037">
    <property type="term" value="F:tyrosine-based site-specific recombinase activity"/>
    <property type="evidence" value="ECO:0007669"/>
    <property type="project" value="UniProtKB-UniRule"/>
</dbReference>
<feature type="active site" evidence="11">
    <location>
        <position position="164"/>
    </location>
</feature>
<name>A0A7H1N0Z3_9PROT</name>
<dbReference type="Pfam" id="PF00589">
    <property type="entry name" value="Phage_integrase"/>
    <property type="match status" value="1"/>
</dbReference>
<keyword evidence="7 11" id="KW-0229">DNA integration</keyword>
<evidence type="ECO:0000256" key="8">
    <source>
        <dbReference type="ARBA" id="ARBA00023125"/>
    </source>
</evidence>
<evidence type="ECO:0000259" key="12">
    <source>
        <dbReference type="PROSITE" id="PS51898"/>
    </source>
</evidence>
<dbReference type="GO" id="GO:0051301">
    <property type="term" value="P:cell division"/>
    <property type="evidence" value="ECO:0007669"/>
    <property type="project" value="UniProtKB-KW"/>
</dbReference>
<evidence type="ECO:0000256" key="5">
    <source>
        <dbReference type="ARBA" id="ARBA00022618"/>
    </source>
</evidence>
<feature type="active site" evidence="11">
    <location>
        <position position="266"/>
    </location>
</feature>
<dbReference type="InterPro" id="IPR050090">
    <property type="entry name" value="Tyrosine_recombinase_XerCD"/>
</dbReference>
<dbReference type="RefSeq" id="WP_190262884.1">
    <property type="nucleotide sequence ID" value="NZ_CP053923.1"/>
</dbReference>
<dbReference type="GO" id="GO:0006313">
    <property type="term" value="P:DNA transposition"/>
    <property type="evidence" value="ECO:0007669"/>
    <property type="project" value="UniProtKB-UniRule"/>
</dbReference>
<evidence type="ECO:0000256" key="9">
    <source>
        <dbReference type="ARBA" id="ARBA00023172"/>
    </source>
</evidence>
<comment type="similarity">
    <text evidence="2 11">Belongs to the 'phage' integrase family. XerD subfamily.</text>
</comment>
<dbReference type="CDD" id="cd00798">
    <property type="entry name" value="INT_XerDC_C"/>
    <property type="match status" value="1"/>
</dbReference>
<protein>
    <recommendedName>
        <fullName evidence="3 11">Tyrosine recombinase XerD</fullName>
    </recommendedName>
</protein>
<evidence type="ECO:0000256" key="4">
    <source>
        <dbReference type="ARBA" id="ARBA00022490"/>
    </source>
</evidence>
<comment type="subcellular location">
    <subcellularLocation>
        <location evidence="1 11">Cytoplasm</location>
    </subcellularLocation>
</comment>
<proteinExistence type="inferred from homology"/>
<reference evidence="14 15" key="1">
    <citation type="submission" date="2020-05" db="EMBL/GenBank/DDBJ databases">
        <title>Complete closed genome sequence of Defluviicoccus vanus.</title>
        <authorList>
            <person name="Bessarab I."/>
            <person name="Arumugam K."/>
            <person name="Maszenan A.M."/>
            <person name="Seviour R.J."/>
            <person name="Williams R.B."/>
        </authorList>
    </citation>
    <scope>NUCLEOTIDE SEQUENCE [LARGE SCALE GENOMIC DNA]</scope>
    <source>
        <strain evidence="14 15">Ben 114</strain>
    </source>
</reference>
<dbReference type="HAMAP" id="MF_01807">
    <property type="entry name" value="Recomb_XerD"/>
    <property type="match status" value="1"/>
</dbReference>
<dbReference type="InterPro" id="IPR011010">
    <property type="entry name" value="DNA_brk_join_enz"/>
</dbReference>
<dbReference type="InterPro" id="IPR023009">
    <property type="entry name" value="Tyrosine_recombinase_XerC/XerD"/>
</dbReference>
<dbReference type="PANTHER" id="PTHR30349:SF90">
    <property type="entry name" value="TYROSINE RECOMBINASE XERD"/>
    <property type="match status" value="1"/>
</dbReference>
<evidence type="ECO:0000259" key="13">
    <source>
        <dbReference type="PROSITE" id="PS51900"/>
    </source>
</evidence>
<feature type="active site" description="O-(3'-phospho-DNA)-tyrosine intermediate" evidence="11">
    <location>
        <position position="301"/>
    </location>
</feature>
<evidence type="ECO:0000313" key="14">
    <source>
        <dbReference type="EMBL" id="QNT69379.1"/>
    </source>
</evidence>
<organism evidence="14 15">
    <name type="scientific">Defluviicoccus vanus</name>
    <dbReference type="NCBI Taxonomy" id="111831"/>
    <lineage>
        <taxon>Bacteria</taxon>
        <taxon>Pseudomonadati</taxon>
        <taxon>Pseudomonadota</taxon>
        <taxon>Alphaproteobacteria</taxon>
        <taxon>Rhodospirillales</taxon>
        <taxon>Rhodospirillaceae</taxon>
        <taxon>Defluviicoccus</taxon>
    </lineage>
</organism>
<evidence type="ECO:0000256" key="11">
    <source>
        <dbReference type="HAMAP-Rule" id="MF_01807"/>
    </source>
</evidence>
<dbReference type="GO" id="GO:0007059">
    <property type="term" value="P:chromosome segregation"/>
    <property type="evidence" value="ECO:0007669"/>
    <property type="project" value="UniProtKB-UniRule"/>
</dbReference>
<dbReference type="AlphaFoldDB" id="A0A7H1N0Z3"/>
<dbReference type="EMBL" id="CP053923">
    <property type="protein sequence ID" value="QNT69379.1"/>
    <property type="molecule type" value="Genomic_DNA"/>
</dbReference>
<evidence type="ECO:0000256" key="1">
    <source>
        <dbReference type="ARBA" id="ARBA00004496"/>
    </source>
</evidence>
<keyword evidence="4 11" id="KW-0963">Cytoplasm</keyword>
<dbReference type="NCBIfam" id="NF001399">
    <property type="entry name" value="PRK00283.1"/>
    <property type="match status" value="1"/>
</dbReference>
<evidence type="ECO:0000256" key="6">
    <source>
        <dbReference type="ARBA" id="ARBA00022829"/>
    </source>
</evidence>
<keyword evidence="6 11" id="KW-0159">Chromosome partition</keyword>
<dbReference type="KEGG" id="dvn:HQ394_08695"/>
<dbReference type="Proteomes" id="UP000516369">
    <property type="component" value="Chromosome"/>
</dbReference>
<dbReference type="PROSITE" id="PS51900">
    <property type="entry name" value="CB"/>
    <property type="match status" value="1"/>
</dbReference>
<evidence type="ECO:0000256" key="3">
    <source>
        <dbReference type="ARBA" id="ARBA00015810"/>
    </source>
</evidence>
<dbReference type="InterPro" id="IPR011932">
    <property type="entry name" value="Recomb_XerD"/>
</dbReference>
<feature type="domain" description="Tyr recombinase" evidence="12">
    <location>
        <begin position="123"/>
        <end position="314"/>
    </location>
</feature>
<dbReference type="InterPro" id="IPR013762">
    <property type="entry name" value="Integrase-like_cat_sf"/>
</dbReference>
<dbReference type="InterPro" id="IPR010998">
    <property type="entry name" value="Integrase_recombinase_N"/>
</dbReference>
<feature type="domain" description="Core-binding (CB)" evidence="13">
    <location>
        <begin position="17"/>
        <end position="102"/>
    </location>
</feature>
<feature type="active site" evidence="11">
    <location>
        <position position="269"/>
    </location>
</feature>
<dbReference type="Gene3D" id="1.10.150.130">
    <property type="match status" value="1"/>
</dbReference>
<evidence type="ECO:0000256" key="2">
    <source>
        <dbReference type="ARBA" id="ARBA00010450"/>
    </source>
</evidence>
<evidence type="ECO:0000256" key="10">
    <source>
        <dbReference type="ARBA" id="ARBA00023306"/>
    </source>
</evidence>
<sequence length="329" mass="35656">MTASSAEPLPAAPLGAGAWPRYVEAYLEMLAAERAAARNTIESYRHDLASFHAFARSRRVAPETADADLIRHYLGAEAGKGMSARTTARRLSVLRQFFRFLFAEGIRADDPTLVVDRPKQGRGLPKYLSEDDVSRLLAVPDTGGEPEAKRLRALLEILYATGLRVSELVGLPLAALTRDGRLLAVRGKGGKERLVPLTEPARAALADYLVARDRFLPPGTGGAGAPSPWLFPSRSRQGHLTRARFAQLLKEVAIGAGLDPRRVSPHVLRHSFASHLLAHGADLRSVQQMLGHADIGTTQIYTHILEARLRELVNTAHPLAKATGAATTD</sequence>
<comment type="function">
    <text evidence="11">Site-specific tyrosine recombinase, which acts by catalyzing the cutting and rejoining of the recombining DNA molecules. The XerC-XerD complex is essential to convert dimers of the bacterial chromosome into monomers to permit their segregation at cell division. It also contributes to the segregational stability of plasmids.</text>
</comment>
<dbReference type="HAMAP" id="MF_01808">
    <property type="entry name" value="Recomb_XerC_XerD"/>
    <property type="match status" value="1"/>
</dbReference>
<dbReference type="InterPro" id="IPR004107">
    <property type="entry name" value="Integrase_SAM-like_N"/>
</dbReference>
<dbReference type="InterPro" id="IPR002104">
    <property type="entry name" value="Integrase_catalytic"/>
</dbReference>
<keyword evidence="9 11" id="KW-0233">DNA recombination</keyword>
<dbReference type="PROSITE" id="PS51898">
    <property type="entry name" value="TYR_RECOMBINASE"/>
    <property type="match status" value="1"/>
</dbReference>
<keyword evidence="15" id="KW-1185">Reference proteome</keyword>
<gene>
    <name evidence="11" type="primary">xerD</name>
    <name evidence="14" type="ORF">HQ394_08695</name>
</gene>
<dbReference type="GO" id="GO:0005737">
    <property type="term" value="C:cytoplasm"/>
    <property type="evidence" value="ECO:0007669"/>
    <property type="project" value="UniProtKB-SubCell"/>
</dbReference>
<dbReference type="SUPFAM" id="SSF56349">
    <property type="entry name" value="DNA breaking-rejoining enzymes"/>
    <property type="match status" value="1"/>
</dbReference>
<evidence type="ECO:0000313" key="15">
    <source>
        <dbReference type="Proteomes" id="UP000516369"/>
    </source>
</evidence>
<comment type="subunit">
    <text evidence="11">Forms a cyclic heterotetrameric complex composed of two molecules of XerC and two molecules of XerD.</text>
</comment>
<evidence type="ECO:0000256" key="7">
    <source>
        <dbReference type="ARBA" id="ARBA00022908"/>
    </source>
</evidence>
<dbReference type="PANTHER" id="PTHR30349">
    <property type="entry name" value="PHAGE INTEGRASE-RELATED"/>
    <property type="match status" value="1"/>
</dbReference>
<keyword evidence="10 11" id="KW-0131">Cell cycle</keyword>
<keyword evidence="5 11" id="KW-0132">Cell division</keyword>
<accession>A0A7H1N0Z3</accession>
<feature type="active site" evidence="11">
    <location>
        <position position="188"/>
    </location>
</feature>
<dbReference type="Pfam" id="PF02899">
    <property type="entry name" value="Phage_int_SAM_1"/>
    <property type="match status" value="1"/>
</dbReference>
<dbReference type="Gene3D" id="1.10.443.10">
    <property type="entry name" value="Intergrase catalytic core"/>
    <property type="match status" value="1"/>
</dbReference>
<dbReference type="InterPro" id="IPR044068">
    <property type="entry name" value="CB"/>
</dbReference>
<feature type="active site" evidence="11">
    <location>
        <position position="292"/>
    </location>
</feature>
<keyword evidence="8 11" id="KW-0238">DNA-binding</keyword>